<gene>
    <name evidence="3" type="ORF">B7P33_01645</name>
</gene>
<dbReference type="GO" id="GO:0016289">
    <property type="term" value="F:acyl-CoA hydrolase activity"/>
    <property type="evidence" value="ECO:0007669"/>
    <property type="project" value="UniProtKB-ARBA"/>
</dbReference>
<evidence type="ECO:0000256" key="1">
    <source>
        <dbReference type="ARBA" id="ARBA00022801"/>
    </source>
</evidence>
<dbReference type="SUPFAM" id="SSF54637">
    <property type="entry name" value="Thioesterase/thiol ester dehydrase-isomerase"/>
    <property type="match status" value="1"/>
</dbReference>
<reference evidence="3 4" key="1">
    <citation type="submission" date="2017-04" db="EMBL/GenBank/DDBJ databases">
        <title>A new member of the family Flavobacteriaceae isolated from ascidians.</title>
        <authorList>
            <person name="Chen L."/>
        </authorList>
    </citation>
    <scope>NUCLEOTIDE SEQUENCE [LARGE SCALE GENOMIC DNA]</scope>
    <source>
        <strain evidence="3 4">HQA918</strain>
    </source>
</reference>
<keyword evidence="1" id="KW-0378">Hydrolase</keyword>
<evidence type="ECO:0000313" key="3">
    <source>
        <dbReference type="EMBL" id="PCE66031.1"/>
    </source>
</evidence>
<keyword evidence="4" id="KW-1185">Reference proteome</keyword>
<evidence type="ECO:0000259" key="2">
    <source>
        <dbReference type="Pfam" id="PF03061"/>
    </source>
</evidence>
<dbReference type="EMBL" id="NBWU01000001">
    <property type="protein sequence ID" value="PCE66031.1"/>
    <property type="molecule type" value="Genomic_DNA"/>
</dbReference>
<feature type="domain" description="Thioesterase" evidence="2">
    <location>
        <begin position="49"/>
        <end position="123"/>
    </location>
</feature>
<dbReference type="AlphaFoldDB" id="A0A2A4GC92"/>
<dbReference type="RefSeq" id="WP_097441555.1">
    <property type="nucleotide sequence ID" value="NZ_NBWU01000001.1"/>
</dbReference>
<dbReference type="InterPro" id="IPR029069">
    <property type="entry name" value="HotDog_dom_sf"/>
</dbReference>
<dbReference type="InterPro" id="IPR006683">
    <property type="entry name" value="Thioestr_dom"/>
</dbReference>
<proteinExistence type="predicted"/>
<comment type="caution">
    <text evidence="3">The sequence shown here is derived from an EMBL/GenBank/DDBJ whole genome shotgun (WGS) entry which is preliminary data.</text>
</comment>
<dbReference type="Gene3D" id="3.10.129.10">
    <property type="entry name" value="Hotdog Thioesterase"/>
    <property type="match status" value="1"/>
</dbReference>
<dbReference type="Pfam" id="PF03061">
    <property type="entry name" value="4HBT"/>
    <property type="match status" value="1"/>
</dbReference>
<dbReference type="OrthoDB" id="344730at2"/>
<dbReference type="NCBIfam" id="TIGR00369">
    <property type="entry name" value="unchar_dom_1"/>
    <property type="match status" value="1"/>
</dbReference>
<evidence type="ECO:0000313" key="4">
    <source>
        <dbReference type="Proteomes" id="UP000219559"/>
    </source>
</evidence>
<name>A0A2A4GC92_9FLAO</name>
<organism evidence="3 4">
    <name type="scientific">Sediminicola luteus</name>
    <dbReference type="NCBI Taxonomy" id="319238"/>
    <lineage>
        <taxon>Bacteria</taxon>
        <taxon>Pseudomonadati</taxon>
        <taxon>Bacteroidota</taxon>
        <taxon>Flavobacteriia</taxon>
        <taxon>Flavobacteriales</taxon>
        <taxon>Flavobacteriaceae</taxon>
        <taxon>Sediminicola</taxon>
    </lineage>
</organism>
<sequence>MARTHYQKLESLYLNIPLGDFYDTTEIQVSKAAAEIRLAVAPKYHMGLGFTHGSVYFRLLDDACFYACMSVEEEVHLLTSRFQIEFLKPVTSGTLIAKGRLREVLGKGYVADAMLYDENDNQIAYGSGHFAKSRIPLAEIENYK</sequence>
<dbReference type="Proteomes" id="UP000219559">
    <property type="component" value="Unassembled WGS sequence"/>
</dbReference>
<accession>A0A2A4GC92</accession>
<protein>
    <recommendedName>
        <fullName evidence="2">Thioesterase domain-containing protein</fullName>
    </recommendedName>
</protein>
<dbReference type="CDD" id="cd03443">
    <property type="entry name" value="PaaI_thioesterase"/>
    <property type="match status" value="1"/>
</dbReference>
<dbReference type="InterPro" id="IPR003736">
    <property type="entry name" value="PAAI_dom"/>
</dbReference>